<organism evidence="1 2">
    <name type="scientific">Plantactinospora mayteni</name>
    <dbReference type="NCBI Taxonomy" id="566021"/>
    <lineage>
        <taxon>Bacteria</taxon>
        <taxon>Bacillati</taxon>
        <taxon>Actinomycetota</taxon>
        <taxon>Actinomycetes</taxon>
        <taxon>Micromonosporales</taxon>
        <taxon>Micromonosporaceae</taxon>
        <taxon>Plantactinospora</taxon>
    </lineage>
</organism>
<dbReference type="EMBL" id="BONX01000104">
    <property type="protein sequence ID" value="GIH01918.1"/>
    <property type="molecule type" value="Genomic_DNA"/>
</dbReference>
<dbReference type="Proteomes" id="UP000621500">
    <property type="component" value="Unassembled WGS sequence"/>
</dbReference>
<dbReference type="RefSeq" id="WP_203863130.1">
    <property type="nucleotide sequence ID" value="NZ_BAAAZQ010000073.1"/>
</dbReference>
<protein>
    <submittedName>
        <fullName evidence="1">Uncharacterized protein</fullName>
    </submittedName>
</protein>
<proteinExistence type="predicted"/>
<reference evidence="1 2" key="1">
    <citation type="submission" date="2021-01" db="EMBL/GenBank/DDBJ databases">
        <title>Whole genome shotgun sequence of Plantactinospora mayteni NBRC 109088.</title>
        <authorList>
            <person name="Komaki H."/>
            <person name="Tamura T."/>
        </authorList>
    </citation>
    <scope>NUCLEOTIDE SEQUENCE [LARGE SCALE GENOMIC DNA]</scope>
    <source>
        <strain evidence="1 2">NBRC 109088</strain>
    </source>
</reference>
<keyword evidence="2" id="KW-1185">Reference proteome</keyword>
<comment type="caution">
    <text evidence="1">The sequence shown here is derived from an EMBL/GenBank/DDBJ whole genome shotgun (WGS) entry which is preliminary data.</text>
</comment>
<name>A0ABQ4F4S8_9ACTN</name>
<evidence type="ECO:0000313" key="2">
    <source>
        <dbReference type="Proteomes" id="UP000621500"/>
    </source>
</evidence>
<evidence type="ECO:0000313" key="1">
    <source>
        <dbReference type="EMBL" id="GIH01918.1"/>
    </source>
</evidence>
<sequence>MTTPPESHSASSCYLLEYSIGPGATPLGYVYAAGELSSLKEMFEKDEGYGYQPFLDYHVMLCGAVLHLWVVQRGTIVGGFDVRPYLRTGDPGWDRTLARVIELQERNEADERAEEIWEDVGTVIEDADWEAARTLPLLGKVFELHDQITAASDAAEDAEVQLEVIREGDEELPSAGPLLKLDWRTVAELAPSLQPPVLASGWLEVTWADDPIWVEDSYICDRPYYDSSSSISLHFGWNDLINGDDYPEKGESLPA</sequence>
<gene>
    <name evidence="1" type="ORF">Pma05_84900</name>
</gene>
<accession>A0ABQ4F4S8</accession>